<dbReference type="EMBL" id="JBHUFV010000003">
    <property type="protein sequence ID" value="MFD1930538.1"/>
    <property type="molecule type" value="Genomic_DNA"/>
</dbReference>
<evidence type="ECO:0000256" key="1">
    <source>
        <dbReference type="SAM" id="MobiDB-lite"/>
    </source>
</evidence>
<keyword evidence="2" id="KW-0472">Membrane</keyword>
<feature type="transmembrane region" description="Helical" evidence="2">
    <location>
        <begin position="573"/>
        <end position="593"/>
    </location>
</feature>
<sequence length="599" mass="64275">MRLDQIFYTWSERSLLGGKGMGPVASSLPIDALSGWDPLLRERVWAGWQEHDRFGLGYLRGPGGHAVICKRPVTEAEGRQASLAHVLVGQEISALQALSLHEWDGWLTAWDGTEELTPLSWEDLRPQADKGRLDLVRRARALPQATLAELVAFVLADPEADVSVVAPPEAPAELLCALVEIMGATTTFSTMEARDDDRGCPHIVFLPEHHDSRMGVARRRLRFGGGGGDPFATALAVSYRAEGRAAIDRIRPARPVAGPDESRAWAQKAQLSPGVLDDVAGLLRRAQALSPAELVALRSKHGLSEARRIVPTLDDGEVAALLRATALPVEVTELVQGVALRSYLTGQAGERVLEGLAVRPPSAELLRETLKQGPGLGRVAALAGRVIHEPRARRALIDSVARTMSKAELIGWVHEHAAAQPEAARVALNVICDGRERSPEQRRRALDALIARGGLAEAAARLTESPREATAYLQSVLSVVAGEKIDEGVMSAFLAHPRPPAQLLYALRQLARDSRSLALVDRTAWTQFFVQAGLPAPLGARPVATQTRAQSRSREPAGAGPSDELPAPKAERILLVLLFMGVIALLAVVAVVATTGGPL</sequence>
<accession>A0ABW4SM34</accession>
<evidence type="ECO:0000313" key="4">
    <source>
        <dbReference type="Proteomes" id="UP001597368"/>
    </source>
</evidence>
<evidence type="ECO:0008006" key="5">
    <source>
        <dbReference type="Google" id="ProtNLM"/>
    </source>
</evidence>
<keyword evidence="2" id="KW-1133">Transmembrane helix</keyword>
<dbReference type="Proteomes" id="UP001597368">
    <property type="component" value="Unassembled WGS sequence"/>
</dbReference>
<evidence type="ECO:0000256" key="2">
    <source>
        <dbReference type="SAM" id="Phobius"/>
    </source>
</evidence>
<keyword evidence="4" id="KW-1185">Reference proteome</keyword>
<dbReference type="RefSeq" id="WP_379569005.1">
    <property type="nucleotide sequence ID" value="NZ_JBHUFV010000003.1"/>
</dbReference>
<comment type="caution">
    <text evidence="3">The sequence shown here is derived from an EMBL/GenBank/DDBJ whole genome shotgun (WGS) entry which is preliminary data.</text>
</comment>
<feature type="region of interest" description="Disordered" evidence="1">
    <location>
        <begin position="542"/>
        <end position="564"/>
    </location>
</feature>
<protein>
    <recommendedName>
        <fullName evidence="5">HEAT repeat domain-containing protein</fullName>
    </recommendedName>
</protein>
<proteinExistence type="predicted"/>
<organism evidence="3 4">
    <name type="scientific">Nonomuraea mangrovi</name>
    <dbReference type="NCBI Taxonomy" id="2316207"/>
    <lineage>
        <taxon>Bacteria</taxon>
        <taxon>Bacillati</taxon>
        <taxon>Actinomycetota</taxon>
        <taxon>Actinomycetes</taxon>
        <taxon>Streptosporangiales</taxon>
        <taxon>Streptosporangiaceae</taxon>
        <taxon>Nonomuraea</taxon>
    </lineage>
</organism>
<name>A0ABW4SM34_9ACTN</name>
<evidence type="ECO:0000313" key="3">
    <source>
        <dbReference type="EMBL" id="MFD1930538.1"/>
    </source>
</evidence>
<reference evidence="4" key="1">
    <citation type="journal article" date="2019" name="Int. J. Syst. Evol. Microbiol.">
        <title>The Global Catalogue of Microorganisms (GCM) 10K type strain sequencing project: providing services to taxonomists for standard genome sequencing and annotation.</title>
        <authorList>
            <consortium name="The Broad Institute Genomics Platform"/>
            <consortium name="The Broad Institute Genome Sequencing Center for Infectious Disease"/>
            <person name="Wu L."/>
            <person name="Ma J."/>
        </authorList>
    </citation>
    <scope>NUCLEOTIDE SEQUENCE [LARGE SCALE GENOMIC DNA]</scope>
    <source>
        <strain evidence="4">ICMP 6774ER</strain>
    </source>
</reference>
<keyword evidence="2" id="KW-0812">Transmembrane</keyword>
<gene>
    <name evidence="3" type="ORF">ACFSKW_03500</name>
</gene>